<comment type="function">
    <text evidence="11">Molecular adapter which is involved in cilium biogenesis. Part of a functional complex including OFD1 a centriolar protein involved in cilium assembly. Could regulate the cAMP-dependent phosphorylation of OFD1, and its subsequent ubiquitination by PJA2 which ultimately leads to its proteasomal degradation.</text>
</comment>
<feature type="compositionally biased region" description="Basic and acidic residues" evidence="13">
    <location>
        <begin position="840"/>
        <end position="858"/>
    </location>
</feature>
<evidence type="ECO:0000256" key="11">
    <source>
        <dbReference type="ARBA" id="ARBA00034464"/>
    </source>
</evidence>
<evidence type="ECO:0000313" key="16">
    <source>
        <dbReference type="Proteomes" id="UP001515480"/>
    </source>
</evidence>
<evidence type="ECO:0000256" key="13">
    <source>
        <dbReference type="SAM" id="MobiDB-lite"/>
    </source>
</evidence>
<dbReference type="PANTHER" id="PTHR19853:SF1">
    <property type="entry name" value="TBC1 DOMAIN FAMILY MEMBER 31"/>
    <property type="match status" value="1"/>
</dbReference>
<dbReference type="Pfam" id="PF00400">
    <property type="entry name" value="WD40"/>
    <property type="match status" value="1"/>
</dbReference>
<reference evidence="15 16" key="1">
    <citation type="journal article" date="2024" name="Science">
        <title>Giant polyketide synthase enzymes in the biosynthesis of giant marine polyether toxins.</title>
        <authorList>
            <person name="Fallon T.R."/>
            <person name="Shende V.V."/>
            <person name="Wierzbicki I.H."/>
            <person name="Pendleton A.L."/>
            <person name="Watervoot N.F."/>
            <person name="Auber R.P."/>
            <person name="Gonzalez D.J."/>
            <person name="Wisecaver J.H."/>
            <person name="Moore B.S."/>
        </authorList>
    </citation>
    <scope>NUCLEOTIDE SEQUENCE [LARGE SCALE GENOMIC DNA]</scope>
    <source>
        <strain evidence="15 16">12B1</strain>
    </source>
</reference>
<dbReference type="SUPFAM" id="SSF47923">
    <property type="entry name" value="Ypt/Rab-GAP domain of gyp1p"/>
    <property type="match status" value="1"/>
</dbReference>
<dbReference type="Pfam" id="PF00566">
    <property type="entry name" value="RabGAP-TBC"/>
    <property type="match status" value="1"/>
</dbReference>
<dbReference type="Gene3D" id="1.10.472.80">
    <property type="entry name" value="Ypt/Rab-GAP domain of gyp1p, domain 3"/>
    <property type="match status" value="1"/>
</dbReference>
<keyword evidence="10" id="KW-0966">Cell projection</keyword>
<dbReference type="PANTHER" id="PTHR19853">
    <property type="entry name" value="WD REPEAT CONTAINING PROTEIN 3 WDR3"/>
    <property type="match status" value="1"/>
</dbReference>
<dbReference type="GO" id="GO:0036064">
    <property type="term" value="C:ciliary basal body"/>
    <property type="evidence" value="ECO:0007669"/>
    <property type="project" value="TreeGrafter"/>
</dbReference>
<keyword evidence="8" id="KW-0175">Coiled coil</keyword>
<evidence type="ECO:0000256" key="5">
    <source>
        <dbReference type="ARBA" id="ARBA00022574"/>
    </source>
</evidence>
<dbReference type="InterPro" id="IPR000195">
    <property type="entry name" value="Rab-GAP-TBC_dom"/>
</dbReference>
<gene>
    <name evidence="15" type="ORF">AB1Y20_019645</name>
</gene>
<evidence type="ECO:0000256" key="8">
    <source>
        <dbReference type="ARBA" id="ARBA00023054"/>
    </source>
</evidence>
<dbReference type="InterPro" id="IPR035969">
    <property type="entry name" value="Rab-GAP_TBC_sf"/>
</dbReference>
<evidence type="ECO:0000256" key="9">
    <source>
        <dbReference type="ARBA" id="ARBA00023212"/>
    </source>
</evidence>
<dbReference type="AlphaFoldDB" id="A0AB34JV69"/>
<evidence type="ECO:0000256" key="1">
    <source>
        <dbReference type="ARBA" id="ARBA00004120"/>
    </source>
</evidence>
<evidence type="ECO:0000259" key="14">
    <source>
        <dbReference type="PROSITE" id="PS50086"/>
    </source>
</evidence>
<keyword evidence="7" id="KW-0970">Cilium biogenesis/degradation</keyword>
<feature type="region of interest" description="Disordered" evidence="13">
    <location>
        <begin position="1110"/>
        <end position="1169"/>
    </location>
</feature>
<evidence type="ECO:0000256" key="3">
    <source>
        <dbReference type="ARBA" id="ARBA00014199"/>
    </source>
</evidence>
<dbReference type="InterPro" id="IPR015943">
    <property type="entry name" value="WD40/YVTN_repeat-like_dom_sf"/>
</dbReference>
<protein>
    <recommendedName>
        <fullName evidence="3">TBC1 domain family member 31</fullName>
    </recommendedName>
</protein>
<dbReference type="PROSITE" id="PS50082">
    <property type="entry name" value="WD_REPEATS_2"/>
    <property type="match status" value="1"/>
</dbReference>
<evidence type="ECO:0000256" key="7">
    <source>
        <dbReference type="ARBA" id="ARBA00022794"/>
    </source>
</evidence>
<evidence type="ECO:0000256" key="10">
    <source>
        <dbReference type="ARBA" id="ARBA00023273"/>
    </source>
</evidence>
<dbReference type="EMBL" id="JBGBPQ010000005">
    <property type="protein sequence ID" value="KAL1524762.1"/>
    <property type="molecule type" value="Genomic_DNA"/>
</dbReference>
<keyword evidence="6" id="KW-0677">Repeat</keyword>
<feature type="region of interest" description="Disordered" evidence="13">
    <location>
        <begin position="838"/>
        <end position="859"/>
    </location>
</feature>
<comment type="caution">
    <text evidence="15">The sequence shown here is derived from an EMBL/GenBank/DDBJ whole genome shotgun (WGS) entry which is preliminary data.</text>
</comment>
<evidence type="ECO:0000256" key="2">
    <source>
        <dbReference type="ARBA" id="ARBA00004607"/>
    </source>
</evidence>
<comment type="subcellular location">
    <subcellularLocation>
        <location evidence="1">Cytoplasm</location>
        <location evidence="1">Cytoskeleton</location>
        <location evidence="1">Cilium basal body</location>
    </subcellularLocation>
    <subcellularLocation>
        <location evidence="2">Cytoplasm</location>
        <location evidence="2">Cytoskeleton</location>
        <location evidence="2">Microtubule organizing center</location>
        <location evidence="2">Centrosome</location>
        <location evidence="2">Centriolar satellite</location>
    </subcellularLocation>
</comment>
<dbReference type="Gene3D" id="2.130.10.10">
    <property type="entry name" value="YVTN repeat-like/Quinoprotein amine dehydrogenase"/>
    <property type="match status" value="1"/>
</dbReference>
<dbReference type="GO" id="GO:0034451">
    <property type="term" value="C:centriolar satellite"/>
    <property type="evidence" value="ECO:0007669"/>
    <property type="project" value="UniProtKB-SubCell"/>
</dbReference>
<dbReference type="InterPro" id="IPR001680">
    <property type="entry name" value="WD40_rpt"/>
</dbReference>
<keyword evidence="9" id="KW-0206">Cytoskeleton</keyword>
<feature type="repeat" description="WD" evidence="12">
    <location>
        <begin position="217"/>
        <end position="258"/>
    </location>
</feature>
<name>A0AB34JV69_PRYPA</name>
<organism evidence="15 16">
    <name type="scientific">Prymnesium parvum</name>
    <name type="common">Toxic golden alga</name>
    <dbReference type="NCBI Taxonomy" id="97485"/>
    <lineage>
        <taxon>Eukaryota</taxon>
        <taxon>Haptista</taxon>
        <taxon>Haptophyta</taxon>
        <taxon>Prymnesiophyceae</taxon>
        <taxon>Prymnesiales</taxon>
        <taxon>Prymnesiaceae</taxon>
        <taxon>Prymnesium</taxon>
    </lineage>
</organism>
<dbReference type="SUPFAM" id="SSF69322">
    <property type="entry name" value="Tricorn protease domain 2"/>
    <property type="match status" value="1"/>
</dbReference>
<dbReference type="SMART" id="SM00320">
    <property type="entry name" value="WD40"/>
    <property type="match status" value="4"/>
</dbReference>
<sequence length="1169" mass="128510">MAAPAFPPPSTSCVARGMGGKIWEREADIAGGTPVCLVRNAPSETRPLAAPLIAAAFNKSGEYLATLDKRGRLVVFMLHSNRYAVVRRGGAHGLALLFSFHRRSECFVSFEDGTIECLDTESKKCIGVLRGHAHGAHSLACHPSHPLLASAAPDALFLWCTTQLTRLRVLSAPPSRTLHGVMFAPLSNTLATLSERGVALWDVHDYRALGAMELPASTDHGQRLRTFAFNSDATLVAAAGLGGCVALWETAKRELLKLIKLPQPIVSVAQVQFISWRDSGASVRGSRGLALVGGDGAMHIINASEERLVSSFRVPWAAAIAAVAFDPLRDFAACILADGTLALFRFEALLAHADGVGIPLHTSGVAAGRRLAGASPAPSDGGVLEKYVRRGIDWERAPRQLQGVSDSAGLPLFRLGEAAGILSADSMLLDVPRLRALVRSMWQFPNKHRLAVWKFLLQLPYNDTAHAGLLARGTHPAFENILEELPIERRMGMRLERLLSSLAHWCPLFAEATDLSTTVFPWLLTFGADGVGAFEAAATVLNNWCRHFYTCHPNPPIEVLGAAANLLEYHVPHLSQHLTSIGAGPDVWAWPLLQSLFGRVLQPSDWSMLWDHLLCQEPRFFLVALVGFLKMHSAALLLAWSADDVAHTLLRPSAVQMRAWLRLSYGLADMTPTELLPSWEPFRPIPKGGAYPVVHDFPNSIVDHGAREVERIRREEAELMRKRLMLSSRLAEVDEADAQLQKWREKEEQMAAMELQRLAEETARGMKEETFMRSRSLAERQLAFEESREKVHALAMQQMRDQIATVEAIAETHEKVAAESLRLEKTRAASQEHAQQIEQALREQRARQDAERQADARSAEQLIQANTENAALQACRFRPSHVRLRVDASCQLEAVRAEEEELSRLADELAVQQRKALQPPGMSMPRVVGSCARGVSGGRGHCSSHQVLSAEDVARADALLAEQKEWMAARQRERDAILALEVQAVKESLQQRQSMLREVERAQNRTSATADFQTALEQPEHLWTDAASLARLLDQESSRHTLCCRPANEAASRESGTLGGSMTWPREHAAAERAGAAEQDYLGSLHREKELEGGQLHPIEAERGVEAVNNAAPFPRDPPGILEEQYIPPQSEDAHVAAEPHYSSSASDDLMESLLQEGLAASQARHGFQ</sequence>
<dbReference type="InterPro" id="IPR051570">
    <property type="entry name" value="TBC1_cilium_biogenesis"/>
</dbReference>
<accession>A0AB34JV69</accession>
<evidence type="ECO:0000256" key="4">
    <source>
        <dbReference type="ARBA" id="ARBA00022490"/>
    </source>
</evidence>
<dbReference type="Proteomes" id="UP001515480">
    <property type="component" value="Unassembled WGS sequence"/>
</dbReference>
<keyword evidence="16" id="KW-1185">Reference proteome</keyword>
<dbReference type="GO" id="GO:0060271">
    <property type="term" value="P:cilium assembly"/>
    <property type="evidence" value="ECO:0007669"/>
    <property type="project" value="TreeGrafter"/>
</dbReference>
<dbReference type="PROSITE" id="PS50086">
    <property type="entry name" value="TBC_RABGAP"/>
    <property type="match status" value="1"/>
</dbReference>
<evidence type="ECO:0000256" key="6">
    <source>
        <dbReference type="ARBA" id="ARBA00022737"/>
    </source>
</evidence>
<evidence type="ECO:0000313" key="15">
    <source>
        <dbReference type="EMBL" id="KAL1524762.1"/>
    </source>
</evidence>
<keyword evidence="5 12" id="KW-0853">WD repeat</keyword>
<feature type="domain" description="Rab-GAP TBC" evidence="14">
    <location>
        <begin position="443"/>
        <end position="617"/>
    </location>
</feature>
<evidence type="ECO:0000256" key="12">
    <source>
        <dbReference type="PROSITE-ProRule" id="PRU00221"/>
    </source>
</evidence>
<proteinExistence type="predicted"/>
<keyword evidence="4" id="KW-0963">Cytoplasm</keyword>